<evidence type="ECO:0000313" key="2">
    <source>
        <dbReference type="Proteomes" id="UP000265341"/>
    </source>
</evidence>
<accession>A0A399EVJ2</accession>
<dbReference type="Proteomes" id="UP000265341">
    <property type="component" value="Unassembled WGS sequence"/>
</dbReference>
<dbReference type="AlphaFoldDB" id="A0A399EVJ2"/>
<organism evidence="1 2">
    <name type="scientific">Calidithermus roseus</name>
    <dbReference type="NCBI Taxonomy" id="1644118"/>
    <lineage>
        <taxon>Bacteria</taxon>
        <taxon>Thermotogati</taxon>
        <taxon>Deinococcota</taxon>
        <taxon>Deinococci</taxon>
        <taxon>Thermales</taxon>
        <taxon>Thermaceae</taxon>
        <taxon>Calidithermus</taxon>
    </lineage>
</organism>
<name>A0A399EVJ2_9DEIN</name>
<gene>
    <name evidence="1" type="ORF">Mrose_01212</name>
</gene>
<proteinExistence type="predicted"/>
<keyword evidence="2" id="KW-1185">Reference proteome</keyword>
<sequence length="76" mass="8741">MCFEGIDHPEDLAYFLRRLAEGMQETPQINVNGNCVEIDCSAAPRMLNLLEGMRDHTVLPYIDGEYLRFRNRGPIN</sequence>
<reference evidence="1 2" key="1">
    <citation type="submission" date="2018-08" db="EMBL/GenBank/DDBJ databases">
        <title>Meiothermus roseus NBRC 110900 genome sequencing project.</title>
        <authorList>
            <person name="Da Costa M.S."/>
            <person name="Albuquerque L."/>
            <person name="Raposo P."/>
            <person name="Froufe H.J.C."/>
            <person name="Barroso C.S."/>
            <person name="Egas C."/>
        </authorList>
    </citation>
    <scope>NUCLEOTIDE SEQUENCE [LARGE SCALE GENOMIC DNA]</scope>
    <source>
        <strain evidence="1 2">NBRC 110900</strain>
    </source>
</reference>
<protein>
    <submittedName>
        <fullName evidence="1">Uncharacterized protein</fullName>
    </submittedName>
</protein>
<comment type="caution">
    <text evidence="1">The sequence shown here is derived from an EMBL/GenBank/DDBJ whole genome shotgun (WGS) entry which is preliminary data.</text>
</comment>
<dbReference type="EMBL" id="QWLA01000017">
    <property type="protein sequence ID" value="RIH87655.1"/>
    <property type="molecule type" value="Genomic_DNA"/>
</dbReference>
<evidence type="ECO:0000313" key="1">
    <source>
        <dbReference type="EMBL" id="RIH87655.1"/>
    </source>
</evidence>